<protein>
    <submittedName>
        <fullName evidence="18">KxDL domain-containing protein</fullName>
    </submittedName>
</protein>
<dbReference type="GO" id="GO:0016020">
    <property type="term" value="C:membrane"/>
    <property type="evidence" value="ECO:0007669"/>
    <property type="project" value="InterPro"/>
</dbReference>
<evidence type="ECO:0000256" key="8">
    <source>
        <dbReference type="ARBA" id="ARBA00023065"/>
    </source>
</evidence>
<evidence type="ECO:0000256" key="12">
    <source>
        <dbReference type="SAM" id="MobiDB-lite"/>
    </source>
</evidence>
<evidence type="ECO:0000256" key="1">
    <source>
        <dbReference type="ARBA" id="ARBA00004166"/>
    </source>
</evidence>
<evidence type="ECO:0000256" key="13">
    <source>
        <dbReference type="SAM" id="Phobius"/>
    </source>
</evidence>
<evidence type="ECO:0000256" key="9">
    <source>
        <dbReference type="ARBA" id="ARBA00023136"/>
    </source>
</evidence>
<dbReference type="GO" id="GO:0008324">
    <property type="term" value="F:monoatomic cation transmembrane transporter activity"/>
    <property type="evidence" value="ECO:0007669"/>
    <property type="project" value="InterPro"/>
</dbReference>
<evidence type="ECO:0000256" key="11">
    <source>
        <dbReference type="ARBA" id="ARBA00045455"/>
    </source>
</evidence>
<organism evidence="18">
    <name type="scientific">Schistocephalus solidus</name>
    <name type="common">Tapeworm</name>
    <dbReference type="NCBI Taxonomy" id="70667"/>
    <lineage>
        <taxon>Eukaryota</taxon>
        <taxon>Metazoa</taxon>
        <taxon>Spiralia</taxon>
        <taxon>Lophotrochozoa</taxon>
        <taxon>Platyhelminthes</taxon>
        <taxon>Cestoda</taxon>
        <taxon>Eucestoda</taxon>
        <taxon>Diphyllobothriidea</taxon>
        <taxon>Diphyllobothriidae</taxon>
        <taxon>Schistocephalus</taxon>
    </lineage>
</organism>
<keyword evidence="17" id="KW-1185">Reference proteome</keyword>
<feature type="domain" description="Cation efflux protein transmembrane" evidence="14">
    <location>
        <begin position="122"/>
        <end position="328"/>
    </location>
</feature>
<dbReference type="EMBL" id="UYSU01033430">
    <property type="protein sequence ID" value="VDL92230.1"/>
    <property type="molecule type" value="Genomic_DNA"/>
</dbReference>
<feature type="transmembrane region" description="Helical" evidence="13">
    <location>
        <begin position="273"/>
        <end position="291"/>
    </location>
</feature>
<dbReference type="PANTHER" id="PTHR46531">
    <property type="entry name" value="ZINC TRANSPORTER 6"/>
    <property type="match status" value="1"/>
</dbReference>
<accession>A0A183SNP7</accession>
<evidence type="ECO:0000259" key="15">
    <source>
        <dbReference type="Pfam" id="PF10241"/>
    </source>
</evidence>
<evidence type="ECO:0000313" key="16">
    <source>
        <dbReference type="EMBL" id="VDL92230.1"/>
    </source>
</evidence>
<name>A0A183SNP7_SCHSO</name>
<reference evidence="16 17" key="2">
    <citation type="submission" date="2018-11" db="EMBL/GenBank/DDBJ databases">
        <authorList>
            <consortium name="Pathogen Informatics"/>
        </authorList>
    </citation>
    <scope>NUCLEOTIDE SEQUENCE [LARGE SCALE GENOMIC DNA]</scope>
    <source>
        <strain evidence="16 17">NST_G2</strain>
    </source>
</reference>
<evidence type="ECO:0000256" key="3">
    <source>
        <dbReference type="ARBA" id="ARBA00022448"/>
    </source>
</evidence>
<evidence type="ECO:0000256" key="2">
    <source>
        <dbReference type="ARBA" id="ARBA00005913"/>
    </source>
</evidence>
<feature type="region of interest" description="Disordered" evidence="12">
    <location>
        <begin position="430"/>
        <end position="467"/>
    </location>
</feature>
<comment type="subcellular location">
    <subcellularLocation>
        <location evidence="1">Golgi apparatus</location>
        <location evidence="1">trans-Golgi network membrane</location>
        <topology evidence="1">Multi-pass membrane protein</topology>
    </subcellularLocation>
</comment>
<dbReference type="InterPro" id="IPR027469">
    <property type="entry name" value="Cation_efflux_TMD_sf"/>
</dbReference>
<dbReference type="InterPro" id="IPR019371">
    <property type="entry name" value="KxDL_dom"/>
</dbReference>
<evidence type="ECO:0000259" key="14">
    <source>
        <dbReference type="Pfam" id="PF01545"/>
    </source>
</evidence>
<feature type="transmembrane region" description="Helical" evidence="13">
    <location>
        <begin position="173"/>
        <end position="191"/>
    </location>
</feature>
<dbReference type="AlphaFoldDB" id="A0A183SNP7"/>
<keyword evidence="9 13" id="KW-0472">Membrane</keyword>
<keyword evidence="6 13" id="KW-1133">Transmembrane helix</keyword>
<keyword evidence="4 13" id="KW-0812">Transmembrane</keyword>
<dbReference type="GO" id="GO:0006829">
    <property type="term" value="P:zinc ion transport"/>
    <property type="evidence" value="ECO:0007669"/>
    <property type="project" value="TreeGrafter"/>
</dbReference>
<dbReference type="Gene3D" id="1.20.1510.10">
    <property type="entry name" value="Cation efflux protein transmembrane domain"/>
    <property type="match status" value="1"/>
</dbReference>
<evidence type="ECO:0000313" key="18">
    <source>
        <dbReference type="WBParaSite" id="SSLN_0000603201-mRNA-1"/>
    </source>
</evidence>
<keyword evidence="5" id="KW-0862">Zinc</keyword>
<evidence type="ECO:0000256" key="6">
    <source>
        <dbReference type="ARBA" id="ARBA00022989"/>
    </source>
</evidence>
<feature type="transmembrane region" description="Helical" evidence="13">
    <location>
        <begin position="303"/>
        <end position="323"/>
    </location>
</feature>
<proteinExistence type="inferred from homology"/>
<dbReference type="Pfam" id="PF01545">
    <property type="entry name" value="Cation_efflux"/>
    <property type="match status" value="1"/>
</dbReference>
<feature type="transmembrane region" description="Helical" evidence="13">
    <location>
        <begin position="129"/>
        <end position="153"/>
    </location>
</feature>
<dbReference type="InterPro" id="IPR058533">
    <property type="entry name" value="Cation_efflux_TM"/>
</dbReference>
<feature type="transmembrane region" description="Helical" evidence="13">
    <location>
        <begin position="211"/>
        <end position="227"/>
    </location>
</feature>
<evidence type="ECO:0000256" key="7">
    <source>
        <dbReference type="ARBA" id="ARBA00023034"/>
    </source>
</evidence>
<dbReference type="STRING" id="70667.A0A183SNP7"/>
<reference evidence="18" key="1">
    <citation type="submission" date="2016-06" db="UniProtKB">
        <authorList>
            <consortium name="WormBaseParasite"/>
        </authorList>
    </citation>
    <scope>IDENTIFICATION</scope>
</reference>
<dbReference type="WBParaSite" id="SSLN_0000603201-mRNA-1">
    <property type="protein sequence ID" value="SSLN_0000603201-mRNA-1"/>
    <property type="gene ID" value="SSLN_0000603201"/>
</dbReference>
<keyword evidence="3" id="KW-0813">Transport</keyword>
<keyword evidence="7" id="KW-0333">Golgi apparatus</keyword>
<feature type="domain" description="KxDL" evidence="15">
    <location>
        <begin position="18"/>
        <end position="101"/>
    </location>
</feature>
<dbReference type="GO" id="GO:0005794">
    <property type="term" value="C:Golgi apparatus"/>
    <property type="evidence" value="ECO:0007669"/>
    <property type="project" value="UniProtKB-SubCell"/>
</dbReference>
<dbReference type="InterPro" id="IPR052005">
    <property type="entry name" value="CDF_SLC30A"/>
</dbReference>
<gene>
    <name evidence="16" type="ORF">SSLN_LOCUS5845</name>
</gene>
<dbReference type="PANTHER" id="PTHR46531:SF1">
    <property type="entry name" value="ZINC TRANSPORTER 6"/>
    <property type="match status" value="1"/>
</dbReference>
<comment type="subunit">
    <text evidence="10">Heterodimer with SLC30A5; form a functional zinc ion transmembrane transporter.</text>
</comment>
<dbReference type="OrthoDB" id="5382797at2759"/>
<evidence type="ECO:0000256" key="10">
    <source>
        <dbReference type="ARBA" id="ARBA00038600"/>
    </source>
</evidence>
<evidence type="ECO:0000256" key="4">
    <source>
        <dbReference type="ARBA" id="ARBA00022692"/>
    </source>
</evidence>
<evidence type="ECO:0000256" key="5">
    <source>
        <dbReference type="ARBA" id="ARBA00022833"/>
    </source>
</evidence>
<dbReference type="Pfam" id="PF10241">
    <property type="entry name" value="KxDL"/>
    <property type="match status" value="1"/>
</dbReference>
<keyword evidence="8" id="KW-0406">Ion transport</keyword>
<sequence length="467" mass="52194">MAFIGGDDADDVTTEDFISVIEEENISRIISSQDAMISKLEKTNAMLHTVCELSSDRLGLISTHLRASTKTLITLKNELSVVMKRVDFLKSTFQKKFPREYAVAAHQVLAKWESELDADRVVCYQSSSLALFAFSELILFDVLALIVALVSFWVRQQSANVNTYCFGYDRFEVIAVFASTILAILSSFYLLKEAIECVFEPAAVEPEYMPFAAVFTLLLHTLGIYAVENPAFSHVTQASVSSWLQEHTSDISRSVCSTVPGLSRILLPRLNPISLVGWLISVVVLCAYFFMSSGQTDSFPDTIAAVTISLLLFSTMVPMAAYCGRILMQTTPAHLVGTLDKALREASTLEGVLELRNEHFWTVGFGTLIGSLYVRVRRDADEQLVLAHVANRLHPLVKHLTIQVFFPQTFPFCVIKDDWTRPTASVRFDWPQLPVSPPQHQEQMPSAMMKHNHSHDHAACPSHMLPQ</sequence>
<comment type="similarity">
    <text evidence="2">Belongs to the KXD1 family.</text>
</comment>
<dbReference type="Proteomes" id="UP000275846">
    <property type="component" value="Unassembled WGS sequence"/>
</dbReference>
<evidence type="ECO:0000313" key="17">
    <source>
        <dbReference type="Proteomes" id="UP000275846"/>
    </source>
</evidence>
<dbReference type="SUPFAM" id="SSF161111">
    <property type="entry name" value="Cation efflux protein transmembrane domain-like"/>
    <property type="match status" value="1"/>
</dbReference>
<comment type="function">
    <text evidence="11">Has probably no intrinsic transporter activity but together with SLC30A5 forms a functional zinc ion:proton antiporter heterodimer, mediating zinc entry into the lumen of organelles along the secretory pathway. As part of that zinc ion:proton antiporter, contributes to zinc ion homeostasis within the early secretory pathway and regulates the activation and folding of enzymes like alkaline phosphatases and enzymes involved in phosphatidylinositol glycan anchor biosynthesis.</text>
</comment>